<accession>A0A8T2Q8W1</accession>
<organism evidence="2 3">
    <name type="scientific">Ceratopteris richardii</name>
    <name type="common">Triangle waterfern</name>
    <dbReference type="NCBI Taxonomy" id="49495"/>
    <lineage>
        <taxon>Eukaryota</taxon>
        <taxon>Viridiplantae</taxon>
        <taxon>Streptophyta</taxon>
        <taxon>Embryophyta</taxon>
        <taxon>Tracheophyta</taxon>
        <taxon>Polypodiopsida</taxon>
        <taxon>Polypodiidae</taxon>
        <taxon>Polypodiales</taxon>
        <taxon>Pteridineae</taxon>
        <taxon>Pteridaceae</taxon>
        <taxon>Parkerioideae</taxon>
        <taxon>Ceratopteris</taxon>
    </lineage>
</organism>
<comment type="caution">
    <text evidence="2">The sequence shown here is derived from an EMBL/GenBank/DDBJ whole genome shotgun (WGS) entry which is preliminary data.</text>
</comment>
<dbReference type="OMA" id="WAMFKER"/>
<evidence type="ECO:0000313" key="3">
    <source>
        <dbReference type="Proteomes" id="UP000825935"/>
    </source>
</evidence>
<evidence type="ECO:0000313" key="2">
    <source>
        <dbReference type="EMBL" id="KAH7280075.1"/>
    </source>
</evidence>
<name>A0A8T2Q8W1_CERRI</name>
<dbReference type="PANTHER" id="PTHR31210">
    <property type="entry name" value="OS06G0731900 PROTEIN"/>
    <property type="match status" value="1"/>
</dbReference>
<keyword evidence="1" id="KW-0812">Transmembrane</keyword>
<dbReference type="InterPro" id="IPR007877">
    <property type="entry name" value="DUF707"/>
</dbReference>
<dbReference type="OrthoDB" id="1906654at2759"/>
<keyword evidence="1" id="KW-0472">Membrane</keyword>
<reference evidence="2" key="1">
    <citation type="submission" date="2021-08" db="EMBL/GenBank/DDBJ databases">
        <title>WGS assembly of Ceratopteris richardii.</title>
        <authorList>
            <person name="Marchant D.B."/>
            <person name="Chen G."/>
            <person name="Jenkins J."/>
            <person name="Shu S."/>
            <person name="Leebens-Mack J."/>
            <person name="Grimwood J."/>
            <person name="Schmutz J."/>
            <person name="Soltis P."/>
            <person name="Soltis D."/>
            <person name="Chen Z.-H."/>
        </authorList>
    </citation>
    <scope>NUCLEOTIDE SEQUENCE</scope>
    <source>
        <strain evidence="2">Whitten #5841</strain>
        <tissue evidence="2">Leaf</tissue>
    </source>
</reference>
<evidence type="ECO:0000256" key="1">
    <source>
        <dbReference type="SAM" id="Phobius"/>
    </source>
</evidence>
<sequence length="393" mass="45891">MFMLNAELNRHNSACRPYMACKSFLSKQRCLHIASGLKTNGALKFLMATFIGILLGVYIGIISTKYGYPRLFTSDTVQRPSQEIRHAKCKPPKVLFRNYSQDAELLPSKLVVPQTDLYMRRLWGKPEEDLPIQPKYLIAFTVGFDQSEIINAAISKFSENWTIVLFHYDGRESEWEQYEWAQRAIHVSAWKQSKWWFAKRFLHPDVVRPYEYIFLWDEDLGLDNFDGEKYIELVKKHDLEISQPALEHSRKLTWRMTMRRSNSEVHRETTESSGRCTDRHKPPCMGFVEIMAPVFSNAAWRCVWHLIQNDLIHGWGLDFELGRCVKPPFKKVGVVDAQWIVHRFIPSLGAQGEAVNGRAPWEGVRERCMYEWTIFHKRLTDADEAAQRENTEG</sequence>
<proteinExistence type="predicted"/>
<dbReference type="EMBL" id="CM035442">
    <property type="protein sequence ID" value="KAH7280075.1"/>
    <property type="molecule type" value="Genomic_DNA"/>
</dbReference>
<feature type="transmembrane region" description="Helical" evidence="1">
    <location>
        <begin position="45"/>
        <end position="68"/>
    </location>
</feature>
<protein>
    <submittedName>
        <fullName evidence="2">Uncharacterized protein</fullName>
    </submittedName>
</protein>
<dbReference type="PANTHER" id="PTHR31210:SF43">
    <property type="entry name" value="STORAGE PROTEIN-RELATED"/>
    <property type="match status" value="1"/>
</dbReference>
<dbReference type="AlphaFoldDB" id="A0A8T2Q8W1"/>
<gene>
    <name evidence="2" type="ORF">KP509_37G051200</name>
</gene>
<dbReference type="Proteomes" id="UP000825935">
    <property type="component" value="Chromosome 37"/>
</dbReference>
<dbReference type="Pfam" id="PF05212">
    <property type="entry name" value="DUF707"/>
    <property type="match status" value="1"/>
</dbReference>
<keyword evidence="3" id="KW-1185">Reference proteome</keyword>
<keyword evidence="1" id="KW-1133">Transmembrane helix</keyword>